<dbReference type="PANTHER" id="PTHR33186">
    <property type="entry name" value="OS10G0136150 PROTEIN-RELATED"/>
    <property type="match status" value="1"/>
</dbReference>
<dbReference type="AlphaFoldDB" id="A0A9R0YFJ7"/>
<organism evidence="1 2">
    <name type="scientific">Triticum turgidum subsp. durum</name>
    <name type="common">Durum wheat</name>
    <name type="synonym">Triticum durum</name>
    <dbReference type="NCBI Taxonomy" id="4567"/>
    <lineage>
        <taxon>Eukaryota</taxon>
        <taxon>Viridiplantae</taxon>
        <taxon>Streptophyta</taxon>
        <taxon>Embryophyta</taxon>
        <taxon>Tracheophyta</taxon>
        <taxon>Spermatophyta</taxon>
        <taxon>Magnoliopsida</taxon>
        <taxon>Liliopsida</taxon>
        <taxon>Poales</taxon>
        <taxon>Poaceae</taxon>
        <taxon>BOP clade</taxon>
        <taxon>Pooideae</taxon>
        <taxon>Triticodae</taxon>
        <taxon>Triticeae</taxon>
        <taxon>Triticinae</taxon>
        <taxon>Triticum</taxon>
    </lineage>
</organism>
<gene>
    <name evidence="1" type="ORF">TRITD_6Bv1G020360</name>
</gene>
<name>A0A9R0YFJ7_TRITD</name>
<evidence type="ECO:0000313" key="2">
    <source>
        <dbReference type="Proteomes" id="UP000324705"/>
    </source>
</evidence>
<protein>
    <submittedName>
        <fullName evidence="1">Uncharacterized protein</fullName>
    </submittedName>
</protein>
<dbReference type="Gramene" id="TRITD6Bv1G020360.2">
    <property type="protein sequence ID" value="TRITD6Bv1G020360.2"/>
    <property type="gene ID" value="TRITD6Bv1G020360"/>
</dbReference>
<proteinExistence type="predicted"/>
<reference evidence="1 2" key="1">
    <citation type="submission" date="2017-09" db="EMBL/GenBank/DDBJ databases">
        <authorList>
            <consortium name="International Durum Wheat Genome Sequencing Consortium (IDWGSC)"/>
            <person name="Milanesi L."/>
        </authorList>
    </citation>
    <scope>NUCLEOTIDE SEQUENCE [LARGE SCALE GENOMIC DNA]</scope>
    <source>
        <strain evidence="2">cv. Svevo</strain>
    </source>
</reference>
<evidence type="ECO:0000313" key="1">
    <source>
        <dbReference type="EMBL" id="VAI53898.1"/>
    </source>
</evidence>
<sequence length="146" mass="16221">MDRQRLAVIPMPVNGLSFFHFSMIRADGGRFGLLVLSGFSAQFWKRRTNCDGVASWVLGRTVEIDQLLHLEAEEMGSQIILGFAEDNNVVLLWTLDGLVMLQLESLQFEKVLGTNIIAYYHSFESVYTAEIGIGGGHDGANLLQNT</sequence>
<dbReference type="PANTHER" id="PTHR33186:SF13">
    <property type="entry name" value="OS10G0138300 PROTEIN"/>
    <property type="match status" value="1"/>
</dbReference>
<dbReference type="Proteomes" id="UP000324705">
    <property type="component" value="Chromosome 6B"/>
</dbReference>
<accession>A0A9R0YFJ7</accession>
<keyword evidence="2" id="KW-1185">Reference proteome</keyword>
<dbReference type="EMBL" id="LT934122">
    <property type="protein sequence ID" value="VAI53898.1"/>
    <property type="molecule type" value="Genomic_DNA"/>
</dbReference>